<organism evidence="2 3">
    <name type="scientific">Candidatus Accumulibacter phosphatis</name>
    <dbReference type="NCBI Taxonomy" id="327160"/>
    <lineage>
        <taxon>Bacteria</taxon>
        <taxon>Pseudomonadati</taxon>
        <taxon>Pseudomonadota</taxon>
        <taxon>Betaproteobacteria</taxon>
        <taxon>Candidatus Accumulibacter</taxon>
    </lineage>
</organism>
<feature type="chain" id="PRO_5046443214" evidence="1">
    <location>
        <begin position="24"/>
        <end position="136"/>
    </location>
</feature>
<keyword evidence="3" id="KW-1185">Reference proteome</keyword>
<gene>
    <name evidence="2" type="ORF">E4Q23_19505</name>
</gene>
<name>A0ABX1TZY8_9PROT</name>
<dbReference type="EMBL" id="SPMY01000068">
    <property type="protein sequence ID" value="NMQ29760.1"/>
    <property type="molecule type" value="Genomic_DNA"/>
</dbReference>
<evidence type="ECO:0000313" key="2">
    <source>
        <dbReference type="EMBL" id="NMQ29760.1"/>
    </source>
</evidence>
<dbReference type="RefSeq" id="WP_169068214.1">
    <property type="nucleotide sequence ID" value="NZ_SPMY01000068.1"/>
</dbReference>
<accession>A0ABX1TZY8</accession>
<dbReference type="Proteomes" id="UP000749010">
    <property type="component" value="Unassembled WGS sequence"/>
</dbReference>
<evidence type="ECO:0000313" key="3">
    <source>
        <dbReference type="Proteomes" id="UP000749010"/>
    </source>
</evidence>
<protein>
    <submittedName>
        <fullName evidence="2">Uncharacterized protein</fullName>
    </submittedName>
</protein>
<sequence length="136" mass="14942">MKPTRLLVPILMAVMGWDLAANATDGFRYCGELLWPAHRVNYLPFPEGMAVDSSSDPHAIRQIGKVGKFEVRLSFEDAYSSNRFLQQAIELLISQGENRICVLADTIEASAAGLPVEISPYAENNGKLLSGYGLKK</sequence>
<feature type="signal peptide" evidence="1">
    <location>
        <begin position="1"/>
        <end position="23"/>
    </location>
</feature>
<reference evidence="2 3" key="1">
    <citation type="submission" date="2019-03" db="EMBL/GenBank/DDBJ databases">
        <title>Metabolic reconstructions from genomes of highly enriched 'Candidatus Accumulibacter' and 'Candidatus Competibacter' bioreactor populations.</title>
        <authorList>
            <person name="Annavajhala M.K."/>
            <person name="Welles L."/>
            <person name="Abbas B."/>
            <person name="Sorokin D."/>
            <person name="Park H."/>
            <person name="Van Loosdrecht M."/>
            <person name="Chandran K."/>
        </authorList>
    </citation>
    <scope>NUCLEOTIDE SEQUENCE [LARGE SCALE GENOMIC DNA]</scope>
    <source>
        <strain evidence="2 3">SBR_S</strain>
    </source>
</reference>
<proteinExistence type="predicted"/>
<evidence type="ECO:0000256" key="1">
    <source>
        <dbReference type="SAM" id="SignalP"/>
    </source>
</evidence>
<keyword evidence="1" id="KW-0732">Signal</keyword>
<comment type="caution">
    <text evidence="2">The sequence shown here is derived from an EMBL/GenBank/DDBJ whole genome shotgun (WGS) entry which is preliminary data.</text>
</comment>